<comment type="caution">
    <text evidence="3">The sequence shown here is derived from an EMBL/GenBank/DDBJ whole genome shotgun (WGS) entry which is preliminary data.</text>
</comment>
<keyword evidence="4" id="KW-1185">Reference proteome</keyword>
<feature type="repeat" description="TPR" evidence="1">
    <location>
        <begin position="192"/>
        <end position="225"/>
    </location>
</feature>
<dbReference type="EMBL" id="LWBP01000220">
    <property type="protein sequence ID" value="OQP50240.1"/>
    <property type="molecule type" value="Genomic_DNA"/>
</dbReference>
<keyword evidence="2" id="KW-0732">Signal</keyword>
<evidence type="ECO:0000256" key="1">
    <source>
        <dbReference type="PROSITE-ProRule" id="PRU00339"/>
    </source>
</evidence>
<keyword evidence="1" id="KW-0802">TPR repeat</keyword>
<dbReference type="InterPro" id="IPR011990">
    <property type="entry name" value="TPR-like_helical_dom_sf"/>
</dbReference>
<evidence type="ECO:0008006" key="5">
    <source>
        <dbReference type="Google" id="ProtNLM"/>
    </source>
</evidence>
<feature type="signal peptide" evidence="2">
    <location>
        <begin position="1"/>
        <end position="20"/>
    </location>
</feature>
<organism evidence="3 4">
    <name type="scientific">Niastella populi</name>
    <dbReference type="NCBI Taxonomy" id="550983"/>
    <lineage>
        <taxon>Bacteria</taxon>
        <taxon>Pseudomonadati</taxon>
        <taxon>Bacteroidota</taxon>
        <taxon>Chitinophagia</taxon>
        <taxon>Chitinophagales</taxon>
        <taxon>Chitinophagaceae</taxon>
        <taxon>Niastella</taxon>
    </lineage>
</organism>
<evidence type="ECO:0000256" key="2">
    <source>
        <dbReference type="SAM" id="SignalP"/>
    </source>
</evidence>
<feature type="repeat" description="TPR" evidence="1">
    <location>
        <begin position="158"/>
        <end position="191"/>
    </location>
</feature>
<accession>A0A1V9EVS2</accession>
<reference evidence="4" key="1">
    <citation type="submission" date="2016-04" db="EMBL/GenBank/DDBJ databases">
        <authorList>
            <person name="Chen L."/>
            <person name="Zhuang W."/>
            <person name="Wang G."/>
        </authorList>
    </citation>
    <scope>NUCLEOTIDE SEQUENCE [LARGE SCALE GENOMIC DNA]</scope>
    <source>
        <strain evidence="4">208</strain>
    </source>
</reference>
<dbReference type="RefSeq" id="WP_081169997.1">
    <property type="nucleotide sequence ID" value="NZ_LWBP01000220.1"/>
</dbReference>
<dbReference type="Pfam" id="PF13432">
    <property type="entry name" value="TPR_16"/>
    <property type="match status" value="1"/>
</dbReference>
<dbReference type="SUPFAM" id="SSF48452">
    <property type="entry name" value="TPR-like"/>
    <property type="match status" value="2"/>
</dbReference>
<proteinExistence type="predicted"/>
<dbReference type="SMART" id="SM00028">
    <property type="entry name" value="TPR"/>
    <property type="match status" value="5"/>
</dbReference>
<dbReference type="PANTHER" id="PTHR12558">
    <property type="entry name" value="CELL DIVISION CYCLE 16,23,27"/>
    <property type="match status" value="1"/>
</dbReference>
<feature type="chain" id="PRO_5012144726" description="Tetratricopeptide repeat protein" evidence="2">
    <location>
        <begin position="21"/>
        <end position="545"/>
    </location>
</feature>
<dbReference type="Gene3D" id="1.25.40.10">
    <property type="entry name" value="Tetratricopeptide repeat domain"/>
    <property type="match status" value="3"/>
</dbReference>
<dbReference type="STRING" id="550983.A4R26_29885"/>
<gene>
    <name evidence="3" type="ORF">A4R26_29885</name>
</gene>
<dbReference type="OrthoDB" id="638548at2"/>
<dbReference type="AlphaFoldDB" id="A0A1V9EVS2"/>
<evidence type="ECO:0000313" key="4">
    <source>
        <dbReference type="Proteomes" id="UP000192276"/>
    </source>
</evidence>
<name>A0A1V9EVS2_9BACT</name>
<dbReference type="InterPro" id="IPR019734">
    <property type="entry name" value="TPR_rpt"/>
</dbReference>
<sequence>MKKILSFTMGILLIPVLMFAQNVGDAEELIYYKRYTGAQQMLNGIVSREPANAEAWYWLAQAYIHDDSTSAITDLVQRAPENIHNEPYFQVARGHLLLTQHKKDSANLLFEQAVKKTRSKDAGILAAVARAHISTPAGDGQAALDMLKKAIKRDKKNPALYTLMGDAHRKMGNGEEAYKAYNQALSKNAAYAAAHYKIGKIFASQNNPSVYLKYFVQAIDADPKYAPALYDLYYHYYFTDANKAMAYFNRYIANSDREPENDYRYTDLLYLTKKYEEAIDKAQQLLSQPQADTITRLHKLLAYSYLGLNDTANAISSMNNYFSYEADSNLVAKDFETMATLYETMDGAEDSVLVNYEKAAAITNDTMARYTYYRKIADLYKERDDFASQAYWLGKVYENNDRASNLDLFNWGVAHFKAEQYKEADTVFGRYIEKYPDQGFGYYWRARTNALRDSSMQEGLAIPYYDQLIDVIEEKDTITSTHKKWLVQAYGYKAAWETNEQNDYAAAIENLNKVLEIDPANDDARRYIAILEKKVSAGAESEGKN</sequence>
<dbReference type="Pfam" id="PF13181">
    <property type="entry name" value="TPR_8"/>
    <property type="match status" value="1"/>
</dbReference>
<dbReference type="Proteomes" id="UP000192276">
    <property type="component" value="Unassembled WGS sequence"/>
</dbReference>
<protein>
    <recommendedName>
        <fullName evidence="5">Tetratricopeptide repeat protein</fullName>
    </recommendedName>
</protein>
<evidence type="ECO:0000313" key="3">
    <source>
        <dbReference type="EMBL" id="OQP50240.1"/>
    </source>
</evidence>
<dbReference type="Pfam" id="PF14559">
    <property type="entry name" value="TPR_19"/>
    <property type="match status" value="1"/>
</dbReference>
<dbReference type="PANTHER" id="PTHR12558:SF13">
    <property type="entry name" value="CELL DIVISION CYCLE PROTEIN 27 HOMOLOG"/>
    <property type="match status" value="1"/>
</dbReference>
<dbReference type="PROSITE" id="PS50005">
    <property type="entry name" value="TPR"/>
    <property type="match status" value="2"/>
</dbReference>
<dbReference type="Pfam" id="PF13174">
    <property type="entry name" value="TPR_6"/>
    <property type="match status" value="1"/>
</dbReference>